<gene>
    <name evidence="3" type="ORF">GCM10007977_092940</name>
</gene>
<dbReference type="SMART" id="SM00316">
    <property type="entry name" value="S1"/>
    <property type="match status" value="2"/>
</dbReference>
<dbReference type="Gene3D" id="3.40.50.450">
    <property type="match status" value="1"/>
</dbReference>
<dbReference type="EMBL" id="BMPI01000074">
    <property type="protein sequence ID" value="GGM76864.1"/>
    <property type="molecule type" value="Genomic_DNA"/>
</dbReference>
<dbReference type="InterPro" id="IPR012340">
    <property type="entry name" value="NA-bd_OB-fold"/>
</dbReference>
<dbReference type="Proteomes" id="UP000642070">
    <property type="component" value="Unassembled WGS sequence"/>
</dbReference>
<dbReference type="SUPFAM" id="SSF50249">
    <property type="entry name" value="Nucleic acid-binding proteins"/>
    <property type="match status" value="1"/>
</dbReference>
<feature type="region of interest" description="Disordered" evidence="1">
    <location>
        <begin position="412"/>
        <end position="431"/>
    </location>
</feature>
<proteinExistence type="predicted"/>
<evidence type="ECO:0000313" key="4">
    <source>
        <dbReference type="Proteomes" id="UP000642070"/>
    </source>
</evidence>
<feature type="domain" description="S1 motif" evidence="2">
    <location>
        <begin position="254"/>
        <end position="317"/>
    </location>
</feature>
<dbReference type="PROSITE" id="PS50126">
    <property type="entry name" value="S1"/>
    <property type="match status" value="1"/>
</dbReference>
<dbReference type="AlphaFoldDB" id="A0A917UD45"/>
<feature type="compositionally biased region" description="Basic and acidic residues" evidence="1">
    <location>
        <begin position="412"/>
        <end position="424"/>
    </location>
</feature>
<comment type="caution">
    <text evidence="3">The sequence shown here is derived from an EMBL/GenBank/DDBJ whole genome shotgun (WGS) entry which is preliminary data.</text>
</comment>
<dbReference type="RefSeq" id="WP_190256510.1">
    <property type="nucleotide sequence ID" value="NZ_BMPI01000074.1"/>
</dbReference>
<evidence type="ECO:0000259" key="2">
    <source>
        <dbReference type="PROSITE" id="PS50126"/>
    </source>
</evidence>
<sequence>MFKPLRTIGPEPGRVFFAMPYGVKTVSPGVEPFDFDAFYSDVCVPTVAEDCGMVPLRVDGIYGPQGVLDAVWRTMQQAEFVVVDFSAQSVNVAFEFGWALLLGKRIVILTQRADDIPTDVRGLYRYITYSPNYADIMRMRNELTLQLRALSQEPAEEMAPMPMPGGGRNSAPARVISIDREYVVVQDDSGRRGVMGVGDVDYSRLITDMSRRFKVGDRLDGAFVVDPMRSEMRYTLLGGETNPWPILASRYPVGTTLRTAVHNVVDGVGAFARVEFDVNGMIPLEQFQGGGPAPGTEVEVTVTRMDAEQRRIGLRLNRVVGRPAQQGTVPILVSPGWRGTGRVVKAVPEADGRGGYILVRLAAGTRPAMLLARDMTADLRVDLNNGHVDLDEELDVEVLSVDHARNRVLLRELPDTDPAGRSEPAELAEAA</sequence>
<organism evidence="3 4">
    <name type="scientific">Dactylosporangium sucinum</name>
    <dbReference type="NCBI Taxonomy" id="1424081"/>
    <lineage>
        <taxon>Bacteria</taxon>
        <taxon>Bacillati</taxon>
        <taxon>Actinomycetota</taxon>
        <taxon>Actinomycetes</taxon>
        <taxon>Micromonosporales</taxon>
        <taxon>Micromonosporaceae</taxon>
        <taxon>Dactylosporangium</taxon>
    </lineage>
</organism>
<accession>A0A917UD45</accession>
<dbReference type="InterPro" id="IPR003029">
    <property type="entry name" value="S1_domain"/>
</dbReference>
<reference evidence="3" key="2">
    <citation type="submission" date="2020-09" db="EMBL/GenBank/DDBJ databases">
        <authorList>
            <person name="Sun Q."/>
            <person name="Ohkuma M."/>
        </authorList>
    </citation>
    <scope>NUCLEOTIDE SEQUENCE</scope>
    <source>
        <strain evidence="3">JCM 19831</strain>
    </source>
</reference>
<reference evidence="3" key="1">
    <citation type="journal article" date="2014" name="Int. J. Syst. Evol. Microbiol.">
        <title>Complete genome sequence of Corynebacterium casei LMG S-19264T (=DSM 44701T), isolated from a smear-ripened cheese.</title>
        <authorList>
            <consortium name="US DOE Joint Genome Institute (JGI-PGF)"/>
            <person name="Walter F."/>
            <person name="Albersmeier A."/>
            <person name="Kalinowski J."/>
            <person name="Ruckert C."/>
        </authorList>
    </citation>
    <scope>NUCLEOTIDE SEQUENCE</scope>
    <source>
        <strain evidence="3">JCM 19831</strain>
    </source>
</reference>
<dbReference type="GO" id="GO:0003676">
    <property type="term" value="F:nucleic acid binding"/>
    <property type="evidence" value="ECO:0007669"/>
    <property type="project" value="InterPro"/>
</dbReference>
<evidence type="ECO:0000313" key="3">
    <source>
        <dbReference type="EMBL" id="GGM76864.1"/>
    </source>
</evidence>
<protein>
    <recommendedName>
        <fullName evidence="2">S1 motif domain-containing protein</fullName>
    </recommendedName>
</protein>
<evidence type="ECO:0000256" key="1">
    <source>
        <dbReference type="SAM" id="MobiDB-lite"/>
    </source>
</evidence>
<name>A0A917UD45_9ACTN</name>
<keyword evidence="4" id="KW-1185">Reference proteome</keyword>